<protein>
    <submittedName>
        <fullName evidence="6">Taurine catabolism dioxygenase TauD</fullName>
    </submittedName>
</protein>
<evidence type="ECO:0000256" key="1">
    <source>
        <dbReference type="ARBA" id="ARBA00001954"/>
    </source>
</evidence>
<dbReference type="GO" id="GO:0017000">
    <property type="term" value="P:antibiotic biosynthetic process"/>
    <property type="evidence" value="ECO:0007669"/>
    <property type="project" value="UniProtKB-KW"/>
</dbReference>
<evidence type="ECO:0000259" key="5">
    <source>
        <dbReference type="Pfam" id="PF02668"/>
    </source>
</evidence>
<gene>
    <name evidence="6" type="ORF">C5746_38175</name>
</gene>
<keyword evidence="4" id="KW-0045">Antibiotic biosynthesis</keyword>
<dbReference type="Gene3D" id="3.60.130.10">
    <property type="entry name" value="Clavaminate synthase-like"/>
    <property type="match status" value="1"/>
</dbReference>
<evidence type="ECO:0000256" key="3">
    <source>
        <dbReference type="ARBA" id="ARBA00023004"/>
    </source>
</evidence>
<comment type="cofactor">
    <cofactor evidence="1">
        <name>Fe(2+)</name>
        <dbReference type="ChEBI" id="CHEBI:29033"/>
    </cofactor>
</comment>
<dbReference type="PANTHER" id="PTHR10696">
    <property type="entry name" value="GAMMA-BUTYROBETAINE HYDROXYLASE-RELATED"/>
    <property type="match status" value="1"/>
</dbReference>
<dbReference type="InterPro" id="IPR003819">
    <property type="entry name" value="TauD/TfdA-like"/>
</dbReference>
<dbReference type="GO" id="GO:0051213">
    <property type="term" value="F:dioxygenase activity"/>
    <property type="evidence" value="ECO:0007669"/>
    <property type="project" value="UniProtKB-KW"/>
</dbReference>
<dbReference type="Pfam" id="PF02668">
    <property type="entry name" value="TauD"/>
    <property type="match status" value="1"/>
</dbReference>
<dbReference type="AlphaFoldDB" id="A0A2Z5JMY1"/>
<dbReference type="InterPro" id="IPR042098">
    <property type="entry name" value="TauD-like_sf"/>
</dbReference>
<dbReference type="InterPro" id="IPR050411">
    <property type="entry name" value="AlphaKG_dependent_hydroxylases"/>
</dbReference>
<sequence>MSCTRVRRETYDLREVIMTSVINVLRRPCTGPAVWAGPDLADSEEWVLRLSPAQIDELEAAVHAVRARGLPLLKMTAGDFPLPTLIGELERIAVELENGRGFVLVKRIPVERYSQAAANTIFWGVGRHLGVPVSQNASGHMLGHARDTGRSLADPGTRGYQTRARLPFHTDGSDALGLLCLRAARSGARTAVVSSAAVYNAVLARRPDLVERLYRTHFLDRREEQAPGERPYAAVPLVSFSEGKLSMRYNRCYLESAQRFPDVPRLEPTDVELFDLVDALAGSPELRLEVDFEVGDLLFLNNHAVLHSRTEYEDFDDPELKRHVLRLWLAVRQGRHLSPDFWGDPHSTGGDPDRGGVAPRDVIATQESVGLGGCRHPW</sequence>
<evidence type="ECO:0000256" key="4">
    <source>
        <dbReference type="ARBA" id="ARBA00023194"/>
    </source>
</evidence>
<proteinExistence type="predicted"/>
<accession>A0A2Z5JMY1</accession>
<reference evidence="6 7" key="1">
    <citation type="journal article" date="2018" name="Front. Microbiol.">
        <title>Genome Sequencing of Streptomyces atratus SCSIOZH16 and Activation Production of Nocardamine via Metabolic Engineering.</title>
        <authorList>
            <person name="Li Y."/>
            <person name="Zhang C."/>
            <person name="Liu C."/>
            <person name="Ju J."/>
            <person name="Ma J."/>
        </authorList>
    </citation>
    <scope>NUCLEOTIDE SEQUENCE [LARGE SCALE GENOMIC DNA]</scope>
    <source>
        <strain evidence="6 7">SCSIO_ZH16</strain>
    </source>
</reference>
<keyword evidence="6" id="KW-0223">Dioxygenase</keyword>
<organism evidence="6 7">
    <name type="scientific">Streptomyces atratus</name>
    <dbReference type="NCBI Taxonomy" id="1893"/>
    <lineage>
        <taxon>Bacteria</taxon>
        <taxon>Bacillati</taxon>
        <taxon>Actinomycetota</taxon>
        <taxon>Actinomycetes</taxon>
        <taxon>Kitasatosporales</taxon>
        <taxon>Streptomycetaceae</taxon>
        <taxon>Streptomyces</taxon>
    </lineage>
</organism>
<dbReference type="SUPFAM" id="SSF51197">
    <property type="entry name" value="Clavaminate synthase-like"/>
    <property type="match status" value="1"/>
</dbReference>
<evidence type="ECO:0000313" key="6">
    <source>
        <dbReference type="EMBL" id="AXE81800.1"/>
    </source>
</evidence>
<evidence type="ECO:0000256" key="2">
    <source>
        <dbReference type="ARBA" id="ARBA00023002"/>
    </source>
</evidence>
<name>A0A2Z5JMY1_STRAR</name>
<dbReference type="EMBL" id="CP027306">
    <property type="protein sequence ID" value="AXE81800.1"/>
    <property type="molecule type" value="Genomic_DNA"/>
</dbReference>
<keyword evidence="2" id="KW-0560">Oxidoreductase</keyword>
<keyword evidence="3" id="KW-0408">Iron</keyword>
<feature type="domain" description="TauD/TfdA-like" evidence="5">
    <location>
        <begin position="76"/>
        <end position="328"/>
    </location>
</feature>
<evidence type="ECO:0000313" key="7">
    <source>
        <dbReference type="Proteomes" id="UP000252698"/>
    </source>
</evidence>
<dbReference type="KEGG" id="sata:C5746_38175"/>
<dbReference type="PANTHER" id="PTHR10696:SF56">
    <property type="entry name" value="TAUD_TFDA-LIKE DOMAIN-CONTAINING PROTEIN"/>
    <property type="match status" value="1"/>
</dbReference>
<dbReference type="Proteomes" id="UP000252698">
    <property type="component" value="Chromosome"/>
</dbReference>